<dbReference type="InterPro" id="IPR014710">
    <property type="entry name" value="RmlC-like_jellyroll"/>
</dbReference>
<dbReference type="PROSITE" id="PS51063">
    <property type="entry name" value="HTH_CRP_2"/>
    <property type="match status" value="1"/>
</dbReference>
<dbReference type="InterPro" id="IPR036390">
    <property type="entry name" value="WH_DNA-bd_sf"/>
</dbReference>
<dbReference type="InterPro" id="IPR018335">
    <property type="entry name" value="Tscrpt_reg_HTH_Crp-type_CS"/>
</dbReference>
<dbReference type="SMART" id="SM00419">
    <property type="entry name" value="HTH_CRP"/>
    <property type="match status" value="1"/>
</dbReference>
<feature type="domain" description="HTH crp-type" evidence="5">
    <location>
        <begin position="146"/>
        <end position="222"/>
    </location>
</feature>
<dbReference type="InterPro" id="IPR050397">
    <property type="entry name" value="Env_Response_Regulators"/>
</dbReference>
<dbReference type="PRINTS" id="PR00034">
    <property type="entry name" value="HTHCRP"/>
</dbReference>
<dbReference type="InterPro" id="IPR012318">
    <property type="entry name" value="HTH_CRP"/>
</dbReference>
<organism evidence="6 7">
    <name type="scientific">Sandarakinorhabdus fusca</name>
    <dbReference type="NCBI Taxonomy" id="1439888"/>
    <lineage>
        <taxon>Bacteria</taxon>
        <taxon>Pseudomonadati</taxon>
        <taxon>Pseudomonadota</taxon>
        <taxon>Alphaproteobacteria</taxon>
        <taxon>Sphingomonadales</taxon>
        <taxon>Sphingosinicellaceae</taxon>
        <taxon>Sandarakinorhabdus</taxon>
    </lineage>
</organism>
<comment type="caution">
    <text evidence="6">The sequence shown here is derived from an EMBL/GenBank/DDBJ whole genome shotgun (WGS) entry which is preliminary data.</text>
</comment>
<keyword evidence="7" id="KW-1185">Reference proteome</keyword>
<evidence type="ECO:0000256" key="1">
    <source>
        <dbReference type="ARBA" id="ARBA00023015"/>
    </source>
</evidence>
<keyword evidence="3" id="KW-0804">Transcription</keyword>
<dbReference type="EMBL" id="WIOL01000003">
    <property type="protein sequence ID" value="MQT17597.1"/>
    <property type="molecule type" value="Genomic_DNA"/>
</dbReference>
<evidence type="ECO:0000256" key="2">
    <source>
        <dbReference type="ARBA" id="ARBA00023125"/>
    </source>
</evidence>
<name>A0A7C9GPJ4_9SPHN</name>
<dbReference type="PROSITE" id="PS50042">
    <property type="entry name" value="CNMP_BINDING_3"/>
    <property type="match status" value="1"/>
</dbReference>
<dbReference type="Gene3D" id="2.60.120.10">
    <property type="entry name" value="Jelly Rolls"/>
    <property type="match status" value="1"/>
</dbReference>
<evidence type="ECO:0000313" key="7">
    <source>
        <dbReference type="Proteomes" id="UP000481327"/>
    </source>
</evidence>
<dbReference type="SUPFAM" id="SSF51206">
    <property type="entry name" value="cAMP-binding domain-like"/>
    <property type="match status" value="1"/>
</dbReference>
<evidence type="ECO:0000256" key="3">
    <source>
        <dbReference type="ARBA" id="ARBA00023163"/>
    </source>
</evidence>
<dbReference type="Pfam" id="PF13545">
    <property type="entry name" value="HTH_Crp_2"/>
    <property type="match status" value="1"/>
</dbReference>
<dbReference type="Gene3D" id="1.10.10.10">
    <property type="entry name" value="Winged helix-like DNA-binding domain superfamily/Winged helix DNA-binding domain"/>
    <property type="match status" value="1"/>
</dbReference>
<dbReference type="CDD" id="cd00038">
    <property type="entry name" value="CAP_ED"/>
    <property type="match status" value="1"/>
</dbReference>
<keyword evidence="2" id="KW-0238">DNA-binding</keyword>
<dbReference type="SUPFAM" id="SSF46785">
    <property type="entry name" value="Winged helix' DNA-binding domain"/>
    <property type="match status" value="1"/>
</dbReference>
<dbReference type="CDD" id="cd00092">
    <property type="entry name" value="HTH_CRP"/>
    <property type="match status" value="1"/>
</dbReference>
<gene>
    <name evidence="6" type="ORF">F3168_10015</name>
</gene>
<dbReference type="InterPro" id="IPR036388">
    <property type="entry name" value="WH-like_DNA-bd_sf"/>
</dbReference>
<dbReference type="PANTHER" id="PTHR24567">
    <property type="entry name" value="CRP FAMILY TRANSCRIPTIONAL REGULATORY PROTEIN"/>
    <property type="match status" value="1"/>
</dbReference>
<dbReference type="OrthoDB" id="667966at2"/>
<sequence>MTRRCEDCGVRDRALCGSLDDAELAALAQLGVQRTLARGDTLMRAGDPPLVCANLQRGVMKISTTTAAGDETITGLLYPGDFVGRPFAGAIDQDVVAVTEVELCVFPRAAFERALTNHGRMERLLLQRTLAALDHARLTMVRMAHASATARVAGFVDDIGRRQAPGCRPGAAPAFDLPLSRGEIAELLGLTIETVSRQMKHLETAGMIERVGRRGVVVRNAPALAAVATTA</sequence>
<dbReference type="Pfam" id="PF00027">
    <property type="entry name" value="cNMP_binding"/>
    <property type="match status" value="1"/>
</dbReference>
<dbReference type="PANTHER" id="PTHR24567:SF75">
    <property type="entry name" value="FUMARATE AND NITRATE REDUCTION REGULATORY PROTEIN"/>
    <property type="match status" value="1"/>
</dbReference>
<proteinExistence type="predicted"/>
<evidence type="ECO:0000313" key="6">
    <source>
        <dbReference type="EMBL" id="MQT17597.1"/>
    </source>
</evidence>
<dbReference type="SMART" id="SM00100">
    <property type="entry name" value="cNMP"/>
    <property type="match status" value="1"/>
</dbReference>
<dbReference type="AlphaFoldDB" id="A0A7C9GPJ4"/>
<protein>
    <submittedName>
        <fullName evidence="6">Helix-turn-helix domain-containing protein</fullName>
    </submittedName>
</protein>
<accession>A0A7C9GPJ4</accession>
<reference evidence="6 7" key="1">
    <citation type="submission" date="2019-09" db="EMBL/GenBank/DDBJ databases">
        <title>Polymorphobacter sp. isolated from a lake in China.</title>
        <authorList>
            <person name="Liu Z."/>
        </authorList>
    </citation>
    <scope>NUCLEOTIDE SEQUENCE [LARGE SCALE GENOMIC DNA]</scope>
    <source>
        <strain evidence="6 7">D40P</strain>
    </source>
</reference>
<dbReference type="InterPro" id="IPR000595">
    <property type="entry name" value="cNMP-bd_dom"/>
</dbReference>
<dbReference type="Proteomes" id="UP000481327">
    <property type="component" value="Unassembled WGS sequence"/>
</dbReference>
<dbReference type="GO" id="GO:0003677">
    <property type="term" value="F:DNA binding"/>
    <property type="evidence" value="ECO:0007669"/>
    <property type="project" value="UniProtKB-KW"/>
</dbReference>
<dbReference type="RefSeq" id="WP_152578042.1">
    <property type="nucleotide sequence ID" value="NZ_JAATJI010000002.1"/>
</dbReference>
<dbReference type="GO" id="GO:0005829">
    <property type="term" value="C:cytosol"/>
    <property type="evidence" value="ECO:0007669"/>
    <property type="project" value="TreeGrafter"/>
</dbReference>
<keyword evidence="1" id="KW-0805">Transcription regulation</keyword>
<feature type="domain" description="Cyclic nucleotide-binding" evidence="4">
    <location>
        <begin position="15"/>
        <end position="84"/>
    </location>
</feature>
<evidence type="ECO:0000259" key="5">
    <source>
        <dbReference type="PROSITE" id="PS51063"/>
    </source>
</evidence>
<dbReference type="GO" id="GO:0003700">
    <property type="term" value="F:DNA-binding transcription factor activity"/>
    <property type="evidence" value="ECO:0007669"/>
    <property type="project" value="InterPro"/>
</dbReference>
<dbReference type="PROSITE" id="PS00042">
    <property type="entry name" value="HTH_CRP_1"/>
    <property type="match status" value="1"/>
</dbReference>
<dbReference type="InterPro" id="IPR018490">
    <property type="entry name" value="cNMP-bd_dom_sf"/>
</dbReference>
<evidence type="ECO:0000259" key="4">
    <source>
        <dbReference type="PROSITE" id="PS50042"/>
    </source>
</evidence>